<dbReference type="RefSeq" id="WP_000028982.1">
    <property type="nucleotide sequence ID" value="NZ_CM001474.1"/>
</dbReference>
<evidence type="ECO:0000256" key="1">
    <source>
        <dbReference type="SAM" id="MobiDB-lite"/>
    </source>
</evidence>
<organism evidence="2 3">
    <name type="scientific">Shigella flexneri serotype 5a (strain M90T)</name>
    <dbReference type="NCBI Taxonomy" id="1086030"/>
    <lineage>
        <taxon>Bacteria</taxon>
        <taxon>Pseudomonadati</taxon>
        <taxon>Pseudomonadota</taxon>
        <taxon>Gammaproteobacteria</taxon>
        <taxon>Enterobacterales</taxon>
        <taxon>Enterobacteriaceae</taxon>
        <taxon>Shigella</taxon>
    </lineage>
</organism>
<evidence type="ECO:0000313" key="2">
    <source>
        <dbReference type="EMBL" id="QCC32806.1"/>
    </source>
</evidence>
<feature type="region of interest" description="Disordered" evidence="1">
    <location>
        <begin position="1"/>
        <end position="22"/>
    </location>
</feature>
<sequence length="379" mass="41329">MSITNQINKASSLASLRQPQRDKDGQIIKGSIWGTDISRTDYVQMTNGQDAQVLNVGFTDRSGRPMAFGNDSHDFVQALEDSLDETFNDGDFRTAVMENVFPCEFRPYGTDPTPIRRQALQNRTVRFKHNGAFNPAKDAPSTTAIKGASVTVTPVLNPETNKTGILCSATTHVSDFDMMGGWTEGALIQTVGDMQVQYCRQMFAAVVDVLKDTPDLQIIEAAPLSGKPSDQAEDLLDTLALNLPVELGNTLSDYAVLVPERLEAILDRAAQRAGHEDISELLGCTVCSYAGDDTGIYLLPKRFASISFRSTKDAKTVDVKVTRNSNTAGYDLELISVVDVLATGSVKVKAGEFDVEKDASFPLIHVIRFTTPRVTINPE</sequence>
<dbReference type="Proteomes" id="UP000296678">
    <property type="component" value="Chromosome"/>
</dbReference>
<name>A0A4P7TPM6_SHIFM</name>
<evidence type="ECO:0000313" key="3">
    <source>
        <dbReference type="Proteomes" id="UP000296678"/>
    </source>
</evidence>
<proteinExistence type="predicted"/>
<dbReference type="EMBL" id="CP037923">
    <property type="protein sequence ID" value="QCC32806.1"/>
    <property type="molecule type" value="Genomic_DNA"/>
</dbReference>
<accession>A0A4P7TPM6</accession>
<reference evidence="3" key="1">
    <citation type="submission" date="2019-03" db="EMBL/GenBank/DDBJ databases">
        <title>Complete genome sequence and annotation of the laboratory reference strain Shigella flexneri 5a M90T and genome-wide transcription start site determination.</title>
        <authorList>
            <person name="Cervantes-Rivera R."/>
            <person name="Puhar A."/>
        </authorList>
    </citation>
    <scope>NUCLEOTIDE SEQUENCE [LARGE SCALE GENOMIC DNA]</scope>
    <source>
        <strain evidence="3">M90T / Serotype 5a</strain>
    </source>
</reference>
<dbReference type="AlphaFoldDB" id="A0A4P7TPM6"/>
<gene>
    <name evidence="2" type="ORF">EKN05_015595</name>
</gene>
<protein>
    <submittedName>
        <fullName evidence="2">Uncharacterized protein</fullName>
    </submittedName>
</protein>
<feature type="compositionally biased region" description="Polar residues" evidence="1">
    <location>
        <begin position="1"/>
        <end position="18"/>
    </location>
</feature>